<feature type="chain" id="PRO_5003981895" evidence="1">
    <location>
        <begin position="28"/>
        <end position="265"/>
    </location>
</feature>
<dbReference type="EMBL" id="GACK01004483">
    <property type="protein sequence ID" value="JAA60551.1"/>
    <property type="molecule type" value="mRNA"/>
</dbReference>
<evidence type="ECO:0000313" key="2">
    <source>
        <dbReference type="EMBL" id="JAA60551.1"/>
    </source>
</evidence>
<proteinExistence type="evidence at transcript level"/>
<organism evidence="2">
    <name type="scientific">Rhipicephalus pulchellus</name>
    <name type="common">Yellow backed tick</name>
    <name type="synonym">Dermacentor pulchellus</name>
    <dbReference type="NCBI Taxonomy" id="72859"/>
    <lineage>
        <taxon>Eukaryota</taxon>
        <taxon>Metazoa</taxon>
        <taxon>Ecdysozoa</taxon>
        <taxon>Arthropoda</taxon>
        <taxon>Chelicerata</taxon>
        <taxon>Arachnida</taxon>
        <taxon>Acari</taxon>
        <taxon>Parasitiformes</taxon>
        <taxon>Ixodida</taxon>
        <taxon>Ixodoidea</taxon>
        <taxon>Ixodidae</taxon>
        <taxon>Rhipicephalinae</taxon>
        <taxon>Rhipicephalus</taxon>
        <taxon>Rhipicephalus</taxon>
    </lineage>
</organism>
<evidence type="ECO:0000256" key="1">
    <source>
        <dbReference type="SAM" id="SignalP"/>
    </source>
</evidence>
<reference evidence="2" key="2">
    <citation type="journal article" date="2015" name="J. Proteomics">
        <title>Sexual differences in the sialomes of the zebra tick, Rhipicephalus pulchellus.</title>
        <authorList>
            <person name="Tan A.W."/>
            <person name="Francischetti I.M."/>
            <person name="Slovak M."/>
            <person name="Kini R.M."/>
            <person name="Ribeiro J.M."/>
        </authorList>
    </citation>
    <scope>NUCLEOTIDE SEQUENCE</scope>
    <source>
        <tissue evidence="2">Salivary gland</tissue>
    </source>
</reference>
<reference evidence="2" key="1">
    <citation type="submission" date="2012-11" db="EMBL/GenBank/DDBJ databases">
        <authorList>
            <person name="Lucero-Rivera Y.E."/>
            <person name="Tovar-Ramirez D."/>
        </authorList>
    </citation>
    <scope>NUCLEOTIDE SEQUENCE</scope>
    <source>
        <tissue evidence="2">Salivary gland</tissue>
    </source>
</reference>
<sequence length="265" mass="30242">MKEFTKHFMGFIVLGFAGIAFISSVAAEGTGQQSNHSAKLQINRTQEWWKIASPNRTHKPIGQNVSLQAYIFYDWHNETKKNGRKKYPHKLPKVDPMKPYFDELFRQVQSYLHNQSIMVNITVKNVTMRNFSAASRPLSNINSTLNNLIKYGATLNQTQNTIFYYFTWSNNSVNSTTNKTRKVPGHPDAHQQTNGTFCTTNTSAAVIRHRNGSGTHWTTSIATLFVFGSKHFIYFTETDWKNMNKTFSKCRSRNTTTNATTPPAL</sequence>
<protein>
    <submittedName>
        <fullName evidence="2">Putative 28 kDa metastriate family member</fullName>
    </submittedName>
</protein>
<name>L7M8F3_RHIPC</name>
<dbReference type="AlphaFoldDB" id="L7M8F3"/>
<feature type="signal peptide" evidence="1">
    <location>
        <begin position="1"/>
        <end position="27"/>
    </location>
</feature>
<accession>L7M8F3</accession>
<keyword evidence="1" id="KW-0732">Signal</keyword>